<dbReference type="Pfam" id="PF00589">
    <property type="entry name" value="Phage_integrase"/>
    <property type="match status" value="1"/>
</dbReference>
<accession>M2YTU7</accession>
<sequence>MTVAAWLEVWIEHKRHDLKPNSWANYRGQLDRILIPYLGRYKLDELRPTHIRAAFDAYATRPGRANTRNDGRTAILRARAVLRSALSDAVREGLIERNPATLLRMKGTGSRPVVWTPARVATWEREVENLRNAGMSPRDAWRHAERPSGVLVWPPALVGEFLDAVSTHRLYAVWFLLCTRGLRRGEVSGLQWRDVDWEHGTLSIERQRVSVGRQVITQSPKSSSGIRTIALGSEGLEILRAHKASQAKERLRRGWGPTDWITTDPHQGDVHDPNRLTTEFRRLCFEAGLPPLRVHDLRHVAATIMAASGSDLVTMKGVLGHSNVRMSASYTSLLPDIEQASADAAIALIPRRANGAQR</sequence>
<evidence type="ECO:0000256" key="3">
    <source>
        <dbReference type="ARBA" id="ARBA00023125"/>
    </source>
</evidence>
<dbReference type="InterPro" id="IPR044068">
    <property type="entry name" value="CB"/>
</dbReference>
<dbReference type="GO" id="GO:0003677">
    <property type="term" value="F:DNA binding"/>
    <property type="evidence" value="ECO:0007669"/>
    <property type="project" value="UniProtKB-UniRule"/>
</dbReference>
<keyword evidence="3 5" id="KW-0238">DNA-binding</keyword>
<keyword evidence="2" id="KW-0229">DNA integration</keyword>
<proteinExistence type="inferred from homology"/>
<organism evidence="8 9">
    <name type="scientific">Rhodococcus ruber BKS 20-38</name>
    <dbReference type="NCBI Taxonomy" id="1278076"/>
    <lineage>
        <taxon>Bacteria</taxon>
        <taxon>Bacillati</taxon>
        <taxon>Actinomycetota</taxon>
        <taxon>Actinomycetes</taxon>
        <taxon>Mycobacteriales</taxon>
        <taxon>Nocardiaceae</taxon>
        <taxon>Rhodococcus</taxon>
    </lineage>
</organism>
<dbReference type="InterPro" id="IPR013762">
    <property type="entry name" value="Integrase-like_cat_sf"/>
</dbReference>
<dbReference type="GO" id="GO:0015074">
    <property type="term" value="P:DNA integration"/>
    <property type="evidence" value="ECO:0007669"/>
    <property type="project" value="UniProtKB-KW"/>
</dbReference>
<dbReference type="CDD" id="cd01189">
    <property type="entry name" value="INT_ICEBs1_C_like"/>
    <property type="match status" value="1"/>
</dbReference>
<dbReference type="EMBL" id="AOEX01000032">
    <property type="protein sequence ID" value="EME65375.1"/>
    <property type="molecule type" value="Genomic_DNA"/>
</dbReference>
<dbReference type="AlphaFoldDB" id="M2YTU7"/>
<evidence type="ECO:0000259" key="6">
    <source>
        <dbReference type="PROSITE" id="PS51898"/>
    </source>
</evidence>
<dbReference type="InterPro" id="IPR050808">
    <property type="entry name" value="Phage_Integrase"/>
</dbReference>
<dbReference type="InterPro" id="IPR002104">
    <property type="entry name" value="Integrase_catalytic"/>
</dbReference>
<name>M2YTU7_9NOCA</name>
<reference evidence="8 9" key="1">
    <citation type="journal article" date="2013" name="Genome Announc.">
        <title>Draft Genome Sequence of Rhodococcus ruber Strain BKS 20-38.</title>
        <authorList>
            <person name="Bala M."/>
            <person name="Kumar S."/>
            <person name="Raghava G.P."/>
            <person name="Mayilraj S."/>
        </authorList>
    </citation>
    <scope>NUCLEOTIDE SEQUENCE [LARGE SCALE GENOMIC DNA]</scope>
    <source>
        <strain evidence="8 9">BKS 20-38</strain>
    </source>
</reference>
<dbReference type="InterPro" id="IPR011010">
    <property type="entry name" value="DNA_brk_join_enz"/>
</dbReference>
<dbReference type="SUPFAM" id="SSF56349">
    <property type="entry name" value="DNA breaking-rejoining enzymes"/>
    <property type="match status" value="1"/>
</dbReference>
<dbReference type="PROSITE" id="PS51898">
    <property type="entry name" value="TYR_RECOMBINASE"/>
    <property type="match status" value="1"/>
</dbReference>
<dbReference type="PANTHER" id="PTHR30629:SF2">
    <property type="entry name" value="PROPHAGE INTEGRASE INTS-RELATED"/>
    <property type="match status" value="1"/>
</dbReference>
<evidence type="ECO:0000259" key="7">
    <source>
        <dbReference type="PROSITE" id="PS51900"/>
    </source>
</evidence>
<protein>
    <submittedName>
        <fullName evidence="8">Integrase family protein</fullName>
    </submittedName>
</protein>
<dbReference type="Proteomes" id="UP000011731">
    <property type="component" value="Unassembled WGS sequence"/>
</dbReference>
<keyword evidence="4" id="KW-0233">DNA recombination</keyword>
<dbReference type="PATRIC" id="fig|1278076.4.peg.2153"/>
<keyword evidence="9" id="KW-1185">Reference proteome</keyword>
<gene>
    <name evidence="8" type="ORF">G352_10327</name>
</gene>
<evidence type="ECO:0000256" key="1">
    <source>
        <dbReference type="ARBA" id="ARBA00008857"/>
    </source>
</evidence>
<comment type="similarity">
    <text evidence="1">Belongs to the 'phage' integrase family.</text>
</comment>
<dbReference type="PANTHER" id="PTHR30629">
    <property type="entry name" value="PROPHAGE INTEGRASE"/>
    <property type="match status" value="1"/>
</dbReference>
<dbReference type="InterPro" id="IPR010998">
    <property type="entry name" value="Integrase_recombinase_N"/>
</dbReference>
<comment type="caution">
    <text evidence="8">The sequence shown here is derived from an EMBL/GenBank/DDBJ whole genome shotgun (WGS) entry which is preliminary data.</text>
</comment>
<evidence type="ECO:0000256" key="4">
    <source>
        <dbReference type="ARBA" id="ARBA00023172"/>
    </source>
</evidence>
<feature type="domain" description="Tyr recombinase" evidence="6">
    <location>
        <begin position="148"/>
        <end position="343"/>
    </location>
</feature>
<dbReference type="GO" id="GO:0006310">
    <property type="term" value="P:DNA recombination"/>
    <property type="evidence" value="ECO:0007669"/>
    <property type="project" value="UniProtKB-KW"/>
</dbReference>
<evidence type="ECO:0000256" key="5">
    <source>
        <dbReference type="PROSITE-ProRule" id="PRU01248"/>
    </source>
</evidence>
<evidence type="ECO:0000313" key="8">
    <source>
        <dbReference type="EMBL" id="EME65375.1"/>
    </source>
</evidence>
<evidence type="ECO:0000256" key="2">
    <source>
        <dbReference type="ARBA" id="ARBA00022908"/>
    </source>
</evidence>
<dbReference type="Gene3D" id="1.10.150.130">
    <property type="match status" value="1"/>
</dbReference>
<dbReference type="InterPro" id="IPR004107">
    <property type="entry name" value="Integrase_SAM-like_N"/>
</dbReference>
<dbReference type="Gene3D" id="1.10.443.10">
    <property type="entry name" value="Intergrase catalytic core"/>
    <property type="match status" value="1"/>
</dbReference>
<feature type="domain" description="Core-binding (CB)" evidence="7">
    <location>
        <begin position="1"/>
        <end position="90"/>
    </location>
</feature>
<evidence type="ECO:0000313" key="9">
    <source>
        <dbReference type="Proteomes" id="UP000011731"/>
    </source>
</evidence>
<dbReference type="Pfam" id="PF14659">
    <property type="entry name" value="Phage_int_SAM_3"/>
    <property type="match status" value="1"/>
</dbReference>
<dbReference type="PROSITE" id="PS51900">
    <property type="entry name" value="CB"/>
    <property type="match status" value="1"/>
</dbReference>